<dbReference type="PRINTS" id="PR01490">
    <property type="entry name" value="RTXTOXIND"/>
</dbReference>
<keyword evidence="5" id="KW-0175">Coiled coil</keyword>
<comment type="subcellular location">
    <subcellularLocation>
        <location evidence="1">Membrane</location>
        <topology evidence="1">Single-pass membrane protein</topology>
    </subcellularLocation>
</comment>
<evidence type="ECO:0000256" key="2">
    <source>
        <dbReference type="ARBA" id="ARBA00022692"/>
    </source>
</evidence>
<keyword evidence="4 6" id="KW-0472">Membrane</keyword>
<evidence type="ECO:0000313" key="10">
    <source>
        <dbReference type="Proteomes" id="UP000319209"/>
    </source>
</evidence>
<feature type="transmembrane region" description="Helical" evidence="6">
    <location>
        <begin position="12"/>
        <end position="30"/>
    </location>
</feature>
<dbReference type="Gene3D" id="2.40.50.100">
    <property type="match status" value="1"/>
</dbReference>
<dbReference type="SUPFAM" id="SSF111369">
    <property type="entry name" value="HlyD-like secretion proteins"/>
    <property type="match status" value="2"/>
</dbReference>
<evidence type="ECO:0000256" key="1">
    <source>
        <dbReference type="ARBA" id="ARBA00004167"/>
    </source>
</evidence>
<evidence type="ECO:0000259" key="7">
    <source>
        <dbReference type="Pfam" id="PF25917"/>
    </source>
</evidence>
<dbReference type="Proteomes" id="UP000319209">
    <property type="component" value="Chromosome"/>
</dbReference>
<keyword evidence="10" id="KW-1185">Reference proteome</keyword>
<dbReference type="RefSeq" id="WP_143379590.1">
    <property type="nucleotide sequence ID" value="NZ_CP041637.1"/>
</dbReference>
<name>A0A516GMS2_9FLAO</name>
<sequence>MEQEQKQKTNKKFALIVSVILVIGIIYGGYKFMHSLAHEETDDAQLEANMTPIIPHVSGYIDKVLVSDNDIVKKGDTLLIIDNTDYLIQLKQAEANVTAAQSGLAVSEASIGSYAANSNAANAQANSASLTIETAKIKLWRAQNDFKRYENLFKNHSITEQQYEQALAAKQEAEKQLEILQTQQKARASQSNAASHQTTISKKQVTVAEAQIKLAEAQLSAAVQNLNYTYVTAPIDGQLASVKVQSGQFVQPGQSLFYLVNTKDKWVVANFKETQLEKMTVGQKVSITVDAYPDFEFEGIVSNFSPATGSKFSLLPPDNATGNFVKTVQRLPVKIDFTKNNDAEQFKKLRSGMNVYVDVHLD</sequence>
<dbReference type="Pfam" id="PF25917">
    <property type="entry name" value="BSH_RND"/>
    <property type="match status" value="1"/>
</dbReference>
<evidence type="ECO:0000256" key="3">
    <source>
        <dbReference type="ARBA" id="ARBA00022989"/>
    </source>
</evidence>
<dbReference type="InterPro" id="IPR058625">
    <property type="entry name" value="MdtA-like_BSH"/>
</dbReference>
<dbReference type="GO" id="GO:0016020">
    <property type="term" value="C:membrane"/>
    <property type="evidence" value="ECO:0007669"/>
    <property type="project" value="UniProtKB-SubCell"/>
</dbReference>
<keyword evidence="3 6" id="KW-1133">Transmembrane helix</keyword>
<evidence type="ECO:0000256" key="6">
    <source>
        <dbReference type="SAM" id="Phobius"/>
    </source>
</evidence>
<dbReference type="EMBL" id="CP041637">
    <property type="protein sequence ID" value="QDO92680.1"/>
    <property type="molecule type" value="Genomic_DNA"/>
</dbReference>
<dbReference type="Gene3D" id="2.40.30.170">
    <property type="match status" value="1"/>
</dbReference>
<accession>A0A516GMS2</accession>
<gene>
    <name evidence="9" type="ORF">FNB79_01345</name>
</gene>
<evidence type="ECO:0000256" key="5">
    <source>
        <dbReference type="SAM" id="Coils"/>
    </source>
</evidence>
<reference evidence="9 10" key="1">
    <citation type="submission" date="2019-07" db="EMBL/GenBank/DDBJ databases">
        <title>Genome sequencing for Formosa sp. PS13.</title>
        <authorList>
            <person name="Park S.-J."/>
        </authorList>
    </citation>
    <scope>NUCLEOTIDE SEQUENCE [LARGE SCALE GENOMIC DNA]</scope>
    <source>
        <strain evidence="9 10">PS13</strain>
    </source>
</reference>
<keyword evidence="2 6" id="KW-0812">Transmembrane</keyword>
<dbReference type="KEGG" id="fop:FNB79_01345"/>
<dbReference type="GO" id="GO:0055085">
    <property type="term" value="P:transmembrane transport"/>
    <property type="evidence" value="ECO:0007669"/>
    <property type="project" value="InterPro"/>
</dbReference>
<feature type="coiled-coil region" evidence="5">
    <location>
        <begin position="132"/>
        <end position="225"/>
    </location>
</feature>
<dbReference type="InterPro" id="IPR050739">
    <property type="entry name" value="MFP"/>
</dbReference>
<dbReference type="InterPro" id="IPR058792">
    <property type="entry name" value="Beta-barrel_RND_2"/>
</dbReference>
<proteinExistence type="predicted"/>
<dbReference type="PANTHER" id="PTHR30386:SF26">
    <property type="entry name" value="TRANSPORT PROTEIN COMB"/>
    <property type="match status" value="1"/>
</dbReference>
<feature type="domain" description="Multidrug resistance protein MdtA-like barrel-sandwich hybrid" evidence="7">
    <location>
        <begin position="53"/>
        <end position="260"/>
    </location>
</feature>
<dbReference type="Pfam" id="PF25954">
    <property type="entry name" value="Beta-barrel_RND_2"/>
    <property type="match status" value="1"/>
</dbReference>
<organism evidence="9 10">
    <name type="scientific">Formosa sediminum</name>
    <dbReference type="NCBI Taxonomy" id="2594004"/>
    <lineage>
        <taxon>Bacteria</taxon>
        <taxon>Pseudomonadati</taxon>
        <taxon>Bacteroidota</taxon>
        <taxon>Flavobacteriia</taxon>
        <taxon>Flavobacteriales</taxon>
        <taxon>Flavobacteriaceae</taxon>
        <taxon>Formosa</taxon>
    </lineage>
</organism>
<protein>
    <submittedName>
        <fullName evidence="9">HlyD family secretion protein</fullName>
    </submittedName>
</protein>
<evidence type="ECO:0000259" key="8">
    <source>
        <dbReference type="Pfam" id="PF25954"/>
    </source>
</evidence>
<feature type="domain" description="CusB-like beta-barrel" evidence="8">
    <location>
        <begin position="266"/>
        <end position="307"/>
    </location>
</feature>
<evidence type="ECO:0000313" key="9">
    <source>
        <dbReference type="EMBL" id="QDO92680.1"/>
    </source>
</evidence>
<dbReference type="AlphaFoldDB" id="A0A516GMS2"/>
<dbReference type="OrthoDB" id="9811754at2"/>
<dbReference type="PANTHER" id="PTHR30386">
    <property type="entry name" value="MEMBRANE FUSION SUBUNIT OF EMRAB-TOLC MULTIDRUG EFFLUX PUMP"/>
    <property type="match status" value="1"/>
</dbReference>
<evidence type="ECO:0000256" key="4">
    <source>
        <dbReference type="ARBA" id="ARBA00023136"/>
    </source>
</evidence>